<keyword evidence="2" id="KW-0285">Flavoprotein</keyword>
<name>A0A7Y6DFJ6_9PSED</name>
<dbReference type="Gene3D" id="3.50.50.60">
    <property type="entry name" value="FAD/NAD(P)-binding domain"/>
    <property type="match status" value="2"/>
</dbReference>
<dbReference type="GO" id="GO:0016651">
    <property type="term" value="F:oxidoreductase activity, acting on NAD(P)H"/>
    <property type="evidence" value="ECO:0007669"/>
    <property type="project" value="TreeGrafter"/>
</dbReference>
<dbReference type="InterPro" id="IPR028202">
    <property type="entry name" value="Reductase_C"/>
</dbReference>
<comment type="caution">
    <text evidence="7">The sequence shown here is derived from an EMBL/GenBank/DDBJ whole genome shotgun (WGS) entry which is preliminary data.</text>
</comment>
<evidence type="ECO:0000259" key="6">
    <source>
        <dbReference type="Pfam" id="PF14759"/>
    </source>
</evidence>
<organism evidence="7 8">
    <name type="scientific">Pseudomonas corrugata</name>
    <dbReference type="NCBI Taxonomy" id="47879"/>
    <lineage>
        <taxon>Bacteria</taxon>
        <taxon>Pseudomonadati</taxon>
        <taxon>Pseudomonadota</taxon>
        <taxon>Gammaproteobacteria</taxon>
        <taxon>Pseudomonadales</taxon>
        <taxon>Pseudomonadaceae</taxon>
        <taxon>Pseudomonas</taxon>
    </lineage>
</organism>
<dbReference type="RefSeq" id="WP_175361400.1">
    <property type="nucleotide sequence ID" value="NZ_JABFMR010000001.1"/>
</dbReference>
<evidence type="ECO:0000313" key="7">
    <source>
        <dbReference type="EMBL" id="NUT85061.1"/>
    </source>
</evidence>
<dbReference type="InterPro" id="IPR023753">
    <property type="entry name" value="FAD/NAD-binding_dom"/>
</dbReference>
<feature type="domain" description="FAD/NAD(P)-binding" evidence="5">
    <location>
        <begin position="10"/>
        <end position="306"/>
    </location>
</feature>
<evidence type="ECO:0000259" key="5">
    <source>
        <dbReference type="Pfam" id="PF07992"/>
    </source>
</evidence>
<evidence type="ECO:0000256" key="4">
    <source>
        <dbReference type="ARBA" id="ARBA00023002"/>
    </source>
</evidence>
<evidence type="ECO:0000256" key="2">
    <source>
        <dbReference type="ARBA" id="ARBA00022630"/>
    </source>
</evidence>
<dbReference type="InterPro" id="IPR050446">
    <property type="entry name" value="FAD-oxidoreductase/Apoptosis"/>
</dbReference>
<dbReference type="Proteomes" id="UP000536720">
    <property type="component" value="Unassembled WGS sequence"/>
</dbReference>
<dbReference type="PRINTS" id="PR00368">
    <property type="entry name" value="FADPNR"/>
</dbReference>
<dbReference type="SUPFAM" id="SSF55424">
    <property type="entry name" value="FAD/NAD-linked reductases, dimerisation (C-terminal) domain"/>
    <property type="match status" value="1"/>
</dbReference>
<dbReference type="Pfam" id="PF14759">
    <property type="entry name" value="Reductase_C"/>
    <property type="match status" value="1"/>
</dbReference>
<dbReference type="PANTHER" id="PTHR43557">
    <property type="entry name" value="APOPTOSIS-INDUCING FACTOR 1"/>
    <property type="match status" value="1"/>
</dbReference>
<protein>
    <submittedName>
        <fullName evidence="7">FAD-dependent oxidoreductase</fullName>
    </submittedName>
</protein>
<dbReference type="PRINTS" id="PR00411">
    <property type="entry name" value="PNDRDTASEI"/>
</dbReference>
<keyword evidence="3" id="KW-0274">FAD</keyword>
<dbReference type="PANTHER" id="PTHR43557:SF2">
    <property type="entry name" value="RIESKE DOMAIN-CONTAINING PROTEIN-RELATED"/>
    <property type="match status" value="1"/>
</dbReference>
<keyword evidence="4" id="KW-0560">Oxidoreductase</keyword>
<dbReference type="AlphaFoldDB" id="A0A7Y6DFJ6"/>
<dbReference type="Gene3D" id="3.30.390.30">
    <property type="match status" value="1"/>
</dbReference>
<dbReference type="Pfam" id="PF07992">
    <property type="entry name" value="Pyr_redox_2"/>
    <property type="match status" value="1"/>
</dbReference>
<dbReference type="GO" id="GO:0005737">
    <property type="term" value="C:cytoplasm"/>
    <property type="evidence" value="ECO:0007669"/>
    <property type="project" value="TreeGrafter"/>
</dbReference>
<evidence type="ECO:0000256" key="1">
    <source>
        <dbReference type="ARBA" id="ARBA00001974"/>
    </source>
</evidence>
<dbReference type="InterPro" id="IPR036188">
    <property type="entry name" value="FAD/NAD-bd_sf"/>
</dbReference>
<gene>
    <name evidence="7" type="ORF">HNO91_01420</name>
</gene>
<comment type="cofactor">
    <cofactor evidence="1">
        <name>FAD</name>
        <dbReference type="ChEBI" id="CHEBI:57692"/>
    </cofactor>
</comment>
<dbReference type="SUPFAM" id="SSF51905">
    <property type="entry name" value="FAD/NAD(P)-binding domain"/>
    <property type="match status" value="2"/>
</dbReference>
<proteinExistence type="predicted"/>
<evidence type="ECO:0000256" key="3">
    <source>
        <dbReference type="ARBA" id="ARBA00022827"/>
    </source>
</evidence>
<reference evidence="7 8" key="1">
    <citation type="journal article" date="2020" name="Front. Plant Sci.">
        <title>Isolation of Rhizosphere Bacteria That Improve Quality and Water Stress Tolerance in Greenhouse Ornamentals.</title>
        <authorList>
            <person name="Nordstedt N.P."/>
            <person name="Jones M.L."/>
        </authorList>
    </citation>
    <scope>NUCLEOTIDE SEQUENCE [LARGE SCALE GENOMIC DNA]</scope>
    <source>
        <strain evidence="7 8">C7D2</strain>
    </source>
</reference>
<accession>A0A7Y6DFJ6</accession>
<sequence length="416" mass="45105">MSTTNTSAGMVIVGAGHCGGRAALCLRQQGWMGEITLIGDEQYLPYERPALSKSLLCGDGTFEALHLATQEGWQEANVTLRLGIAVAKLDRRRQVVELKDGSEVPYQCLLLATGGTARRLSFQLQDSPRIHSLRSYADMLRLQPLLSHGKKVVIIGGGFIGLEIAATACELGCTVTVVEGASRLLSRAVPATVAERVAQLHMGNGIVLSLGCYPEEVKDHGTGVAVTLQNGCRFDADLVVVGVGMQPRTELAQAAGLKVDLGIVVDDQLRTSDPKIFAAGDACEFPSRLSKSPTRQETWYNAESQAALVASNMLGKRLAYQDTPWFWSDQFEHTLQVCGEPALAVHTATRYLENDGIIQFHTNEMHQLIGFSGFGRQNLMGRDLKVARKLVERSVVLALKDLADASVPLKKWLSAH</sequence>
<feature type="domain" description="Reductase C-terminal" evidence="6">
    <location>
        <begin position="325"/>
        <end position="412"/>
    </location>
</feature>
<dbReference type="EMBL" id="JABFMR010000001">
    <property type="protein sequence ID" value="NUT85061.1"/>
    <property type="molecule type" value="Genomic_DNA"/>
</dbReference>
<evidence type="ECO:0000313" key="8">
    <source>
        <dbReference type="Proteomes" id="UP000536720"/>
    </source>
</evidence>
<dbReference type="InterPro" id="IPR016156">
    <property type="entry name" value="FAD/NAD-linked_Rdtase_dimer_sf"/>
</dbReference>